<accession>Q6IH75</accession>
<proteinExistence type="predicted"/>
<protein>
    <submittedName>
        <fullName evidence="1">HDC03065</fullName>
    </submittedName>
</protein>
<dbReference type="AlphaFoldDB" id="Q6IH75"/>
<sequence>MGRGAKGQWFKCKEDAKPHATMPTTRTERTPKDMPCNFLFCGELQLLRIRRVVYRAKERPLCRLDRQRATLFIAGSSKTELSLDSALELTLLGNYSCLSSPDPFRPNPSIPDFVPFESPSSRHSWKPVGGAHMRRMCQGNTGGTGGTWGIENHSAYAASQAVILSLQFALSHCPMPHAPCSMPHAPCPMSLPHQTELSRL</sequence>
<evidence type="ECO:0000313" key="1">
    <source>
        <dbReference type="EMBL" id="DAA03740.1"/>
    </source>
</evidence>
<gene>
    <name evidence="1" type="ORF">HDC03065</name>
</gene>
<name>Q6IH75_DROME</name>
<dbReference type="EMBL" id="BK003541">
    <property type="protein sequence ID" value="DAA03740.1"/>
    <property type="molecule type" value="Genomic_DNA"/>
</dbReference>
<reference evidence="1" key="1">
    <citation type="journal article" date="2003" name="Genome Biol.">
        <title>An integrated gene annotation and transcriptional profiling approach towards the full gene content of the Drosophila genome.</title>
        <authorList>
            <person name="Hild M."/>
            <person name="Beckmann B."/>
            <person name="Haas S.A."/>
            <person name="Koch B."/>
            <person name="Solovyev V."/>
            <person name="Busold C."/>
            <person name="Fellenberg K."/>
            <person name="Boutros M."/>
            <person name="Vingron M."/>
            <person name="Sauer F."/>
            <person name="Hoheisel J.D."/>
            <person name="Paro R."/>
        </authorList>
    </citation>
    <scope>NUCLEOTIDE SEQUENCE</scope>
</reference>
<organism evidence="1">
    <name type="scientific">Drosophila melanogaster</name>
    <name type="common">Fruit fly</name>
    <dbReference type="NCBI Taxonomy" id="7227"/>
    <lineage>
        <taxon>Eukaryota</taxon>
        <taxon>Metazoa</taxon>
        <taxon>Ecdysozoa</taxon>
        <taxon>Arthropoda</taxon>
        <taxon>Hexapoda</taxon>
        <taxon>Insecta</taxon>
        <taxon>Pterygota</taxon>
        <taxon>Neoptera</taxon>
        <taxon>Endopterygota</taxon>
        <taxon>Diptera</taxon>
        <taxon>Brachycera</taxon>
        <taxon>Muscomorpha</taxon>
        <taxon>Ephydroidea</taxon>
        <taxon>Drosophilidae</taxon>
        <taxon>Drosophila</taxon>
        <taxon>Sophophora</taxon>
    </lineage>
</organism>